<keyword evidence="9" id="KW-0539">Nucleus</keyword>
<evidence type="ECO:0000313" key="13">
    <source>
        <dbReference type="Proteomes" id="UP000008141"/>
    </source>
</evidence>
<dbReference type="eggNOG" id="KOG2031">
    <property type="taxonomic scope" value="Eukaryota"/>
</dbReference>
<keyword evidence="4" id="KW-0540">Nuclease</keyword>
<dbReference type="SUPFAM" id="SSF52047">
    <property type="entry name" value="RNI-like"/>
    <property type="match status" value="1"/>
</dbReference>
<evidence type="ECO:0000256" key="9">
    <source>
        <dbReference type="ARBA" id="ARBA00023242"/>
    </source>
</evidence>
<accession>E1ZC30</accession>
<dbReference type="InterPro" id="IPR010347">
    <property type="entry name" value="Tdp1"/>
</dbReference>
<evidence type="ECO:0000256" key="4">
    <source>
        <dbReference type="ARBA" id="ARBA00022722"/>
    </source>
</evidence>
<dbReference type="GO" id="GO:0005930">
    <property type="term" value="C:axoneme"/>
    <property type="evidence" value="ECO:0007669"/>
    <property type="project" value="UniProtKB-SubCell"/>
</dbReference>
<dbReference type="Gene3D" id="3.30.870.10">
    <property type="entry name" value="Endonuclease Chain A"/>
    <property type="match status" value="1"/>
</dbReference>
<evidence type="ECO:0000256" key="11">
    <source>
        <dbReference type="PIRSR" id="PIRSR610347-2"/>
    </source>
</evidence>
<proteinExistence type="inferred from homology"/>
<dbReference type="Pfam" id="PF06087">
    <property type="entry name" value="Tyr-DNA_phospho"/>
    <property type="match status" value="1"/>
</dbReference>
<dbReference type="GO" id="GO:0004527">
    <property type="term" value="F:exonuclease activity"/>
    <property type="evidence" value="ECO:0007669"/>
    <property type="project" value="UniProtKB-KW"/>
</dbReference>
<evidence type="ECO:0000256" key="6">
    <source>
        <dbReference type="ARBA" id="ARBA00022801"/>
    </source>
</evidence>
<dbReference type="EMBL" id="GL433841">
    <property type="protein sequence ID" value="EFN56535.1"/>
    <property type="molecule type" value="Genomic_DNA"/>
</dbReference>
<dbReference type="GeneID" id="17355980"/>
<dbReference type="OrthoDB" id="47785at2759"/>
<dbReference type="RefSeq" id="XP_005848637.1">
    <property type="nucleotide sequence ID" value="XM_005848575.1"/>
</dbReference>
<keyword evidence="13" id="KW-1185">Reference proteome</keyword>
<dbReference type="GO" id="GO:0003697">
    <property type="term" value="F:single-stranded DNA binding"/>
    <property type="evidence" value="ECO:0007669"/>
    <property type="project" value="TreeGrafter"/>
</dbReference>
<evidence type="ECO:0000256" key="2">
    <source>
        <dbReference type="ARBA" id="ARBA00004430"/>
    </source>
</evidence>
<feature type="binding site" evidence="11">
    <location>
        <position position="560"/>
    </location>
    <ligand>
        <name>substrate</name>
    </ligand>
</feature>
<evidence type="ECO:0000256" key="10">
    <source>
        <dbReference type="PIRSR" id="PIRSR610347-1"/>
    </source>
</evidence>
<evidence type="ECO:0000256" key="3">
    <source>
        <dbReference type="ARBA" id="ARBA00010205"/>
    </source>
</evidence>
<reference evidence="12 13" key="1">
    <citation type="journal article" date="2010" name="Plant Cell">
        <title>The Chlorella variabilis NC64A genome reveals adaptation to photosymbiosis, coevolution with viruses, and cryptic sex.</title>
        <authorList>
            <person name="Blanc G."/>
            <person name="Duncan G."/>
            <person name="Agarkova I."/>
            <person name="Borodovsky M."/>
            <person name="Gurnon J."/>
            <person name="Kuo A."/>
            <person name="Lindquist E."/>
            <person name="Lucas S."/>
            <person name="Pangilinan J."/>
            <person name="Polle J."/>
            <person name="Salamov A."/>
            <person name="Terry A."/>
            <person name="Yamada T."/>
            <person name="Dunigan D.D."/>
            <person name="Grigoriev I.V."/>
            <person name="Claverie J.M."/>
            <person name="Van Etten J.L."/>
        </authorList>
    </citation>
    <scope>NUCLEOTIDE SEQUENCE [LARGE SCALE GENOMIC DNA]</scope>
    <source>
        <strain evidence="12 13">NC64A</strain>
    </source>
</reference>
<dbReference type="PANTHER" id="PTHR12415">
    <property type="entry name" value="TYROSYL-DNA PHOSPHODIESTERASE 1"/>
    <property type="match status" value="1"/>
</dbReference>
<dbReference type="GO" id="GO:0006281">
    <property type="term" value="P:DNA repair"/>
    <property type="evidence" value="ECO:0007669"/>
    <property type="project" value="UniProtKB-KW"/>
</dbReference>
<dbReference type="SUPFAM" id="SSF56024">
    <property type="entry name" value="Phospholipase D/nuclease"/>
    <property type="match status" value="1"/>
</dbReference>
<gene>
    <name evidence="12" type="ORF">CHLNCDRAFT_144174</name>
</gene>
<evidence type="ECO:0000256" key="7">
    <source>
        <dbReference type="ARBA" id="ARBA00022839"/>
    </source>
</evidence>
<evidence type="ECO:0000313" key="12">
    <source>
        <dbReference type="EMBL" id="EFN56535.1"/>
    </source>
</evidence>
<keyword evidence="5" id="KW-0227">DNA damage</keyword>
<dbReference type="CDD" id="cd09122">
    <property type="entry name" value="PLDc_Tdp1_1"/>
    <property type="match status" value="1"/>
</dbReference>
<evidence type="ECO:0000256" key="5">
    <source>
        <dbReference type="ARBA" id="ARBA00022763"/>
    </source>
</evidence>
<keyword evidence="7" id="KW-0269">Exonuclease</keyword>
<protein>
    <submittedName>
        <fullName evidence="12">Uncharacterized protein</fullName>
    </submittedName>
</protein>
<dbReference type="GO" id="GO:0017005">
    <property type="term" value="F:3'-tyrosyl-DNA phosphodiesterase activity"/>
    <property type="evidence" value="ECO:0007669"/>
    <property type="project" value="TreeGrafter"/>
</dbReference>
<dbReference type="InterPro" id="IPR032675">
    <property type="entry name" value="LRR_dom_sf"/>
</dbReference>
<dbReference type="Gene3D" id="3.80.10.10">
    <property type="entry name" value="Ribonuclease Inhibitor"/>
    <property type="match status" value="2"/>
</dbReference>
<dbReference type="InParanoid" id="E1ZC30"/>
<keyword evidence="8" id="KW-0234">DNA repair</keyword>
<name>E1ZC30_CHLVA</name>
<comment type="similarity">
    <text evidence="3">Belongs to the tyrosyl-DNA phosphodiesterase family.</text>
</comment>
<evidence type="ECO:0000256" key="1">
    <source>
        <dbReference type="ARBA" id="ARBA00004123"/>
    </source>
</evidence>
<dbReference type="Proteomes" id="UP000008141">
    <property type="component" value="Unassembled WGS sequence"/>
</dbReference>
<dbReference type="GO" id="GO:0005634">
    <property type="term" value="C:nucleus"/>
    <property type="evidence" value="ECO:0007669"/>
    <property type="project" value="UniProtKB-SubCell"/>
</dbReference>
<feature type="active site" description="Nucleophile" evidence="10">
    <location>
        <position position="558"/>
    </location>
</feature>
<comment type="subcellular location">
    <subcellularLocation>
        <location evidence="2">Cytoplasm</location>
        <location evidence="2">Cytoskeleton</location>
        <location evidence="2">Cilium axoneme</location>
    </subcellularLocation>
    <subcellularLocation>
        <location evidence="1">Nucleus</location>
    </subcellularLocation>
</comment>
<dbReference type="AlphaFoldDB" id="E1ZC30"/>
<organism evidence="13">
    <name type="scientific">Chlorella variabilis</name>
    <name type="common">Green alga</name>
    <dbReference type="NCBI Taxonomy" id="554065"/>
    <lineage>
        <taxon>Eukaryota</taxon>
        <taxon>Viridiplantae</taxon>
        <taxon>Chlorophyta</taxon>
        <taxon>core chlorophytes</taxon>
        <taxon>Trebouxiophyceae</taxon>
        <taxon>Chlorellales</taxon>
        <taxon>Chlorellaceae</taxon>
        <taxon>Chlorella clade</taxon>
        <taxon>Chlorella</taxon>
    </lineage>
</organism>
<dbReference type="KEGG" id="cvr:CHLNCDRAFT_144174"/>
<dbReference type="STRING" id="554065.E1ZC30"/>
<dbReference type="GO" id="GO:0003690">
    <property type="term" value="F:double-stranded DNA binding"/>
    <property type="evidence" value="ECO:0007669"/>
    <property type="project" value="TreeGrafter"/>
</dbReference>
<evidence type="ECO:0000256" key="8">
    <source>
        <dbReference type="ARBA" id="ARBA00023204"/>
    </source>
</evidence>
<sequence>MASTRVPQRRAAPTCSPFDALPDALLGRILALSVTGKDMEDIAQLNLALVSKRWCRVYFSDQEVDSWWGPCSAYEHASLDGTKLAATVASRLPDFLARFHPQRLRDLRLSGYRLSEEAAKVLHRFTGLKRLHVYGAGAGSLPPSCAWMVGQLTALTCLDLMAAEIPADLPAAAAHLPSLAALELSSGAPLPGCRPLSALTNLTCLGLFEEESSESGLQLPAMPCGNLCYFQQAAGQYHVSILPERQARGRGDVAVTLVSADLDRQTFLWNEEEEVATAEGSGTMLAALLRAVLPAGAALVRLSLIDCFVKEAGFSSPACGPLLASVTSLEFTFRLVHAVWDDEALQRALGAVVALTPGLRALDIWGADGEPGKQLACGLPPAVTALRQLEELSTRRCLLPSLPPGPYLAGLTKLWLSGSRLEGPLPAALAAATRLQTLGLGGNPGLRLDQASVDMLARLPHLQAITLDDCRPGMGWANEGFLGLSLGDLVRGEMRWCLYCSMALHARWLLSACPDLRPLVTWRTKTRKALREASGAAAEGRRFVLHTPPVPDRWGRHHSKMMLIEYATGVRFILPTPNLQFHQLHSQTQAVFFQDFPPKQDGTSPPGSDFETSLARYLAALQLPGEEAKHAQAGWHWPELVRRHDFSAARAVLVASVPGSHGGELAAAYGHKRLAALLGREA</sequence>
<dbReference type="PANTHER" id="PTHR12415:SF0">
    <property type="entry name" value="TYROSYL-DNA PHOSPHODIESTERASE 1"/>
    <property type="match status" value="1"/>
</dbReference>
<keyword evidence="6" id="KW-0378">Hydrolase</keyword>